<evidence type="ECO:0000256" key="1">
    <source>
        <dbReference type="ARBA" id="ARBA00005215"/>
    </source>
</evidence>
<dbReference type="InterPro" id="IPR006424">
    <property type="entry name" value="Glyceraldehyde-3-P_DH_1"/>
</dbReference>
<dbReference type="InterPro" id="IPR036291">
    <property type="entry name" value="NAD(P)-bd_dom_sf"/>
</dbReference>
<reference evidence="17" key="2">
    <citation type="submission" date="2019-10" db="EMBL/GenBank/DDBJ databases">
        <title>A de novo genome assembly of a pear dwarfing rootstock.</title>
        <authorList>
            <person name="Wang F."/>
            <person name="Wang J."/>
            <person name="Li S."/>
            <person name="Zhang Y."/>
            <person name="Fang M."/>
            <person name="Ma L."/>
            <person name="Zhao Y."/>
            <person name="Jiang S."/>
        </authorList>
    </citation>
    <scope>NUCLEOTIDE SEQUENCE [LARGE SCALE GENOMIC DNA]</scope>
</reference>
<dbReference type="PROSITE" id="PS50082">
    <property type="entry name" value="WD_REPEATS_2"/>
    <property type="match status" value="1"/>
</dbReference>
<dbReference type="SMART" id="SM00320">
    <property type="entry name" value="WD40"/>
    <property type="match status" value="3"/>
</dbReference>
<feature type="region of interest" description="Disordered" evidence="14">
    <location>
        <begin position="1"/>
        <end position="21"/>
    </location>
</feature>
<evidence type="ECO:0000256" key="8">
    <source>
        <dbReference type="ARBA" id="ARBA00023002"/>
    </source>
</evidence>
<dbReference type="OrthoDB" id="24670at2759"/>
<dbReference type="InterPro" id="IPR019775">
    <property type="entry name" value="WD40_repeat_CS"/>
</dbReference>
<evidence type="ECO:0000313" key="16">
    <source>
        <dbReference type="EMBL" id="KAB2614166.1"/>
    </source>
</evidence>
<dbReference type="GO" id="GO:0051287">
    <property type="term" value="F:NAD binding"/>
    <property type="evidence" value="ECO:0007669"/>
    <property type="project" value="InterPro"/>
</dbReference>
<dbReference type="FunFam" id="3.40.50.720:FF:000001">
    <property type="entry name" value="Glyceraldehyde-3-phosphate dehydrogenase"/>
    <property type="match status" value="1"/>
</dbReference>
<reference evidence="16 17" key="1">
    <citation type="submission" date="2019-09" db="EMBL/GenBank/DDBJ databases">
        <authorList>
            <person name="Ou C."/>
        </authorList>
    </citation>
    <scope>NUCLEOTIDE SEQUENCE [LARGE SCALE GENOMIC DNA]</scope>
    <source>
        <strain evidence="16">S2</strain>
        <tissue evidence="16">Leaf</tissue>
    </source>
</reference>
<reference evidence="16 17" key="3">
    <citation type="submission" date="2019-11" db="EMBL/GenBank/DDBJ databases">
        <title>A de novo genome assembly of a pear dwarfing rootstock.</title>
        <authorList>
            <person name="Wang F."/>
            <person name="Wang J."/>
            <person name="Li S."/>
            <person name="Zhang Y."/>
            <person name="Fang M."/>
            <person name="Ma L."/>
            <person name="Zhao Y."/>
            <person name="Jiang S."/>
        </authorList>
    </citation>
    <scope>NUCLEOTIDE SEQUENCE [LARGE SCALE GENOMIC DNA]</scope>
    <source>
        <strain evidence="16">S2</strain>
        <tissue evidence="16">Leaf</tissue>
    </source>
</reference>
<comment type="catalytic activity">
    <reaction evidence="10">
        <text>D-glyceraldehyde 3-phosphate + phosphate + NADP(+) = (2R)-3-phospho-glyceroyl phosphate + NADPH + H(+)</text>
        <dbReference type="Rhea" id="RHEA:10296"/>
        <dbReference type="ChEBI" id="CHEBI:15378"/>
        <dbReference type="ChEBI" id="CHEBI:43474"/>
        <dbReference type="ChEBI" id="CHEBI:57604"/>
        <dbReference type="ChEBI" id="CHEBI:57783"/>
        <dbReference type="ChEBI" id="CHEBI:58349"/>
        <dbReference type="ChEBI" id="CHEBI:59776"/>
        <dbReference type="EC" id="1.2.1.13"/>
    </reaction>
</comment>
<keyword evidence="7" id="KW-0007">Acetylation</keyword>
<comment type="subunit">
    <text evidence="11">Tetramer of either four A chains (GAPDH 2) or two A and two B chains (GAPDH 1).</text>
</comment>
<keyword evidence="17" id="KW-1185">Reference proteome</keyword>
<keyword evidence="5" id="KW-0677">Repeat</keyword>
<feature type="compositionally biased region" description="Polar residues" evidence="14">
    <location>
        <begin position="1"/>
        <end position="12"/>
    </location>
</feature>
<dbReference type="InterPro" id="IPR020830">
    <property type="entry name" value="GlycerAld_3-P_DH_AS"/>
</dbReference>
<evidence type="ECO:0000256" key="5">
    <source>
        <dbReference type="ARBA" id="ARBA00022737"/>
    </source>
</evidence>
<dbReference type="InterPro" id="IPR020831">
    <property type="entry name" value="GlycerAld/Erythrose_P_DH"/>
</dbReference>
<dbReference type="PANTHER" id="PTHR43148">
    <property type="entry name" value="GLYCERALDEHYDE-3-PHOSPHATE DEHYDROGENASE 2"/>
    <property type="match status" value="1"/>
</dbReference>
<feature type="domain" description="Glyceraldehyde 3-phosphate dehydrogenase NAD(P) binding" evidence="15">
    <location>
        <begin position="408"/>
        <end position="559"/>
    </location>
</feature>
<dbReference type="SUPFAM" id="SSF55347">
    <property type="entry name" value="Glyceraldehyde-3-phosphate dehydrogenase-like, C-terminal domain"/>
    <property type="match status" value="1"/>
</dbReference>
<evidence type="ECO:0000256" key="4">
    <source>
        <dbReference type="ARBA" id="ARBA00022574"/>
    </source>
</evidence>
<sequence length="742" mass="81129">MGASRNSDPNQDGSDEQQKRSEIYTYDAPWDIYAMNWSVRRDKKYRLAIASHLEQYPNRVEIVQLDDSNGEIRSDPNLSFEHPYTPTKTIFIPDKECQKPDLLATSSDFLRVWRISGDEDDSDSSSSVELKSLLNGNKNSEYCGPITSFDWNEAEPKRIGTSSIDTTCTIWDIEREAVDTQLIAHDKEVYDIAWGGVGVFASVSADGSVRVFDLRDKEHSTIIYESSEPDTPLVRLGWNKQDPRYMATIIMDSAKVVVLDIRFPTLPVVELQRHQSSVNAIAWAPHSSCHICTAGDDSQALIWDLSSMGQPVEGGLDPILAYTAGAEIEQLQWSSSQPDWVAIAFSTKLQILRANGKGFAEFSGLRTSSACLPFGRKTSDDLFSVIAFQTSAVGSNGGYKKGVTEAKLKVAINGFGRIGRNFLRCWHGRKDSPLDVIAINDTGGVKQASHLLKYDSTLGIFDADVKPVGDNGLSVDGKIIKVVSSRNPIDLPWKDLEIDLVIEGTGVFVDREGAGKHLLAGAKKVLITAPGKGDIPTYVVGVNADAYSPDETIISNASCTTNCLAPFVKVLDQKFGIIKGTMTTTHSYTGDQRLLDASHRDLRRARAAALNIVPTSTGAAKAVALVLPSLKGKLNGIALRVPTPNVSVVDLVVQVTKKTFAEEVNAAFRDSAEKELAGILSVCDEPLVSVDFRCTDVSSTVDSSLTMVMGDDMVKVIAWYDNEWGYSQRVVDLADIVANNWK</sequence>
<comment type="similarity">
    <text evidence="2 13">Belongs to the glyceraldehyde-3-phosphate dehydrogenase family.</text>
</comment>
<evidence type="ECO:0000256" key="3">
    <source>
        <dbReference type="ARBA" id="ARBA00022567"/>
    </source>
</evidence>
<name>A0A5N5GF91_9ROSA</name>
<gene>
    <name evidence="16" type="ORF">D8674_036482</name>
</gene>
<dbReference type="AlphaFoldDB" id="A0A5N5GF91"/>
<evidence type="ECO:0000256" key="13">
    <source>
        <dbReference type="RuleBase" id="RU000397"/>
    </source>
</evidence>
<dbReference type="FunFam" id="3.30.360.10:FF:000002">
    <property type="entry name" value="Glyceraldehyde-3-phosphate dehydrogenase"/>
    <property type="match status" value="1"/>
</dbReference>
<dbReference type="InterPro" id="IPR015943">
    <property type="entry name" value="WD40/YVTN_repeat-like_dom_sf"/>
</dbReference>
<comment type="caution">
    <text evidence="16">The sequence shown here is derived from an EMBL/GenBank/DDBJ whole genome shotgun (WGS) entry which is preliminary data.</text>
</comment>
<dbReference type="PRINTS" id="PR00078">
    <property type="entry name" value="G3PDHDRGNASE"/>
</dbReference>
<dbReference type="Pfam" id="PF02800">
    <property type="entry name" value="Gp_dh_C"/>
    <property type="match status" value="1"/>
</dbReference>
<evidence type="ECO:0000313" key="17">
    <source>
        <dbReference type="Proteomes" id="UP000327157"/>
    </source>
</evidence>
<dbReference type="Proteomes" id="UP000327157">
    <property type="component" value="Chromosome 9"/>
</dbReference>
<dbReference type="GO" id="GO:0050661">
    <property type="term" value="F:NADP binding"/>
    <property type="evidence" value="ECO:0007669"/>
    <property type="project" value="InterPro"/>
</dbReference>
<dbReference type="InterPro" id="IPR020829">
    <property type="entry name" value="GlycerAld_3-P_DH_cat"/>
</dbReference>
<dbReference type="FunFam" id="2.130.10.10:FF:000234">
    <property type="entry name" value="WD repeat-containing protein LWD1"/>
    <property type="match status" value="1"/>
</dbReference>
<dbReference type="InterPro" id="IPR001680">
    <property type="entry name" value="WD40_rpt"/>
</dbReference>
<feature type="repeat" description="WD" evidence="12">
    <location>
        <begin position="271"/>
        <end position="307"/>
    </location>
</feature>
<dbReference type="InterPro" id="IPR020828">
    <property type="entry name" value="GlycerAld_3-P_DH_NAD(P)-bd"/>
</dbReference>
<dbReference type="PROSITE" id="PS50294">
    <property type="entry name" value="WD_REPEATS_REGION"/>
    <property type="match status" value="1"/>
</dbReference>
<dbReference type="SMART" id="SM00846">
    <property type="entry name" value="Gp_dh_N"/>
    <property type="match status" value="1"/>
</dbReference>
<keyword evidence="6" id="KW-0809">Transit peptide</keyword>
<evidence type="ECO:0000256" key="2">
    <source>
        <dbReference type="ARBA" id="ARBA00007406"/>
    </source>
</evidence>
<evidence type="ECO:0000256" key="9">
    <source>
        <dbReference type="ARBA" id="ARBA00039137"/>
    </source>
</evidence>
<dbReference type="CDD" id="cd18126">
    <property type="entry name" value="GAPDH_I_C"/>
    <property type="match status" value="1"/>
</dbReference>
<evidence type="ECO:0000256" key="12">
    <source>
        <dbReference type="PROSITE-ProRule" id="PRU00221"/>
    </source>
</evidence>
<comment type="pathway">
    <text evidence="1">Carbohydrate biosynthesis; Calvin cycle.</text>
</comment>
<keyword evidence="8" id="KW-0560">Oxidoreductase</keyword>
<evidence type="ECO:0000256" key="14">
    <source>
        <dbReference type="SAM" id="MobiDB-lite"/>
    </source>
</evidence>
<dbReference type="Gene3D" id="3.30.360.10">
    <property type="entry name" value="Dihydrodipicolinate Reductase, domain 2"/>
    <property type="match status" value="1"/>
</dbReference>
<keyword evidence="3" id="KW-0113">Calvin cycle</keyword>
<dbReference type="SUPFAM" id="SSF51735">
    <property type="entry name" value="NAD(P)-binding Rossmann-fold domains"/>
    <property type="match status" value="1"/>
</dbReference>
<evidence type="ECO:0000256" key="11">
    <source>
        <dbReference type="ARBA" id="ARBA00063826"/>
    </source>
</evidence>
<dbReference type="InterPro" id="IPR036322">
    <property type="entry name" value="WD40_repeat_dom_sf"/>
</dbReference>
<dbReference type="PROSITE" id="PS00071">
    <property type="entry name" value="GAPDH"/>
    <property type="match status" value="1"/>
</dbReference>
<dbReference type="GO" id="GO:0019253">
    <property type="term" value="P:reductive pentose-phosphate cycle"/>
    <property type="evidence" value="ECO:0007669"/>
    <property type="project" value="UniProtKB-KW"/>
</dbReference>
<dbReference type="GO" id="GO:0047100">
    <property type="term" value="F:glyceraldehyde-3-phosphate dehydrogenase (NADP+) (phosphorylating) activity"/>
    <property type="evidence" value="ECO:0007669"/>
    <property type="project" value="UniProtKB-EC"/>
</dbReference>
<dbReference type="PROSITE" id="PS00678">
    <property type="entry name" value="WD_REPEATS_1"/>
    <property type="match status" value="1"/>
</dbReference>
<dbReference type="GO" id="GO:0006006">
    <property type="term" value="P:glucose metabolic process"/>
    <property type="evidence" value="ECO:0007669"/>
    <property type="project" value="InterPro"/>
</dbReference>
<proteinExistence type="inferred from homology"/>
<dbReference type="Gene3D" id="3.40.50.720">
    <property type="entry name" value="NAD(P)-binding Rossmann-like Domain"/>
    <property type="match status" value="1"/>
</dbReference>
<evidence type="ECO:0000256" key="6">
    <source>
        <dbReference type="ARBA" id="ARBA00022946"/>
    </source>
</evidence>
<dbReference type="Pfam" id="PF00044">
    <property type="entry name" value="Gp_dh_N"/>
    <property type="match status" value="1"/>
</dbReference>
<evidence type="ECO:0000259" key="15">
    <source>
        <dbReference type="SMART" id="SM00846"/>
    </source>
</evidence>
<organism evidence="16 17">
    <name type="scientific">Pyrus ussuriensis x Pyrus communis</name>
    <dbReference type="NCBI Taxonomy" id="2448454"/>
    <lineage>
        <taxon>Eukaryota</taxon>
        <taxon>Viridiplantae</taxon>
        <taxon>Streptophyta</taxon>
        <taxon>Embryophyta</taxon>
        <taxon>Tracheophyta</taxon>
        <taxon>Spermatophyta</taxon>
        <taxon>Magnoliopsida</taxon>
        <taxon>eudicotyledons</taxon>
        <taxon>Gunneridae</taxon>
        <taxon>Pentapetalae</taxon>
        <taxon>rosids</taxon>
        <taxon>fabids</taxon>
        <taxon>Rosales</taxon>
        <taxon>Rosaceae</taxon>
        <taxon>Amygdaloideae</taxon>
        <taxon>Maleae</taxon>
        <taxon>Pyrus</taxon>
    </lineage>
</organism>
<accession>A0A5N5GF91</accession>
<keyword evidence="4 12" id="KW-0853">WD repeat</keyword>
<protein>
    <recommendedName>
        <fullName evidence="9">glyceraldehyde-3-phosphate dehydrogenase (NADP(+)) (phosphorylating)</fullName>
        <ecNumber evidence="9">1.2.1.13</ecNumber>
    </recommendedName>
</protein>
<evidence type="ECO:0000256" key="10">
    <source>
        <dbReference type="ARBA" id="ARBA00052787"/>
    </source>
</evidence>
<evidence type="ECO:0000256" key="7">
    <source>
        <dbReference type="ARBA" id="ARBA00022990"/>
    </source>
</evidence>
<dbReference type="EC" id="1.2.1.13" evidence="9"/>
<dbReference type="NCBIfam" id="TIGR01534">
    <property type="entry name" value="GAPDH-I"/>
    <property type="match status" value="1"/>
</dbReference>
<dbReference type="SUPFAM" id="SSF50978">
    <property type="entry name" value="WD40 repeat-like"/>
    <property type="match status" value="1"/>
</dbReference>
<dbReference type="Pfam" id="PF00400">
    <property type="entry name" value="WD40"/>
    <property type="match status" value="2"/>
</dbReference>
<dbReference type="Gene3D" id="2.130.10.10">
    <property type="entry name" value="YVTN repeat-like/Quinoprotein amine dehydrogenase"/>
    <property type="match status" value="1"/>
</dbReference>
<dbReference type="CDD" id="cd05214">
    <property type="entry name" value="GAPDH_I_N"/>
    <property type="match status" value="1"/>
</dbReference>
<dbReference type="EMBL" id="SMOL01000458">
    <property type="protein sequence ID" value="KAB2614166.1"/>
    <property type="molecule type" value="Genomic_DNA"/>
</dbReference>